<dbReference type="EMBL" id="RYZI01000156">
    <property type="protein sequence ID" value="RWA09389.1"/>
    <property type="molecule type" value="Genomic_DNA"/>
</dbReference>
<evidence type="ECO:0008006" key="4">
    <source>
        <dbReference type="Google" id="ProtNLM"/>
    </source>
</evidence>
<dbReference type="InterPro" id="IPR003739">
    <property type="entry name" value="Lys_aminomutase/Glu_NH3_mut"/>
</dbReference>
<dbReference type="STRING" id="363999.A0A439D4Q8"/>
<evidence type="ECO:0000256" key="1">
    <source>
        <dbReference type="ARBA" id="ARBA00022485"/>
    </source>
</evidence>
<keyword evidence="3" id="KW-1185">Reference proteome</keyword>
<proteinExistence type="predicted"/>
<evidence type="ECO:0000313" key="3">
    <source>
        <dbReference type="Proteomes" id="UP000286045"/>
    </source>
</evidence>
<accession>A0A439D4Q8</accession>
<keyword evidence="1" id="KW-0411">Iron-sulfur</keyword>
<dbReference type="Proteomes" id="UP000286045">
    <property type="component" value="Unassembled WGS sequence"/>
</dbReference>
<organism evidence="2 3">
    <name type="scientific">Xylaria grammica</name>
    <dbReference type="NCBI Taxonomy" id="363999"/>
    <lineage>
        <taxon>Eukaryota</taxon>
        <taxon>Fungi</taxon>
        <taxon>Dikarya</taxon>
        <taxon>Ascomycota</taxon>
        <taxon>Pezizomycotina</taxon>
        <taxon>Sordariomycetes</taxon>
        <taxon>Xylariomycetidae</taxon>
        <taxon>Xylariales</taxon>
        <taxon>Xylariaceae</taxon>
        <taxon>Xylaria</taxon>
    </lineage>
</organism>
<dbReference type="Gene3D" id="3.20.20.70">
    <property type="entry name" value="Aldolase class I"/>
    <property type="match status" value="1"/>
</dbReference>
<dbReference type="PANTHER" id="PTHR30538">
    <property type="entry name" value="LYSINE 2,3-AMINOMUTASE-RELATED"/>
    <property type="match status" value="1"/>
</dbReference>
<evidence type="ECO:0000313" key="2">
    <source>
        <dbReference type="EMBL" id="RWA09389.1"/>
    </source>
</evidence>
<dbReference type="GO" id="GO:0051539">
    <property type="term" value="F:4 iron, 4 sulfur cluster binding"/>
    <property type="evidence" value="ECO:0007669"/>
    <property type="project" value="UniProtKB-KW"/>
</dbReference>
<keyword evidence="1" id="KW-0004">4Fe-4S</keyword>
<dbReference type="PANTHER" id="PTHR30538:SF0">
    <property type="entry name" value="L-LYSINE 2,3-AMINOMUTASE AQ_1632-RELATED"/>
    <property type="match status" value="1"/>
</dbReference>
<name>A0A439D4Q8_9PEZI</name>
<keyword evidence="1" id="KW-0408">Iron</keyword>
<dbReference type="InterPro" id="IPR058240">
    <property type="entry name" value="rSAM_sf"/>
</dbReference>
<sequence>MIPDHPRLTLDSLDETGDSPVEGVIHRYPDKAVFLGSDTKTVNKARFLPIMKKWEVMFDYIERTETLADILISGGDLYTLSPEQLRSIGMRLLRIPHILRIRVASKGLAICPGRFIDPADEWAKTVIDLSNQGRKMGKSVALHTHFNHQREITWITRRAARMLFEEGVTVRNQTVLLNGVNNDIATMKSLISNLSAMNVQPYYVFQCDMVRGMEDMRTPLHEILSLESAIRGSTAGFMTPNFVVNLPGGGGKRLACSYESYDRDEGLSTFLSPGSKDSKKRWEYWDPLPSLPSFGRPVSSLGN</sequence>
<keyword evidence="1" id="KW-0479">Metal-binding</keyword>
<gene>
    <name evidence="2" type="ORF">EKO27_g5711</name>
</gene>
<protein>
    <recommendedName>
        <fullName evidence="4">Radical SAM core domain-containing protein</fullName>
    </recommendedName>
</protein>
<comment type="caution">
    <text evidence="2">The sequence shown here is derived from an EMBL/GenBank/DDBJ whole genome shotgun (WGS) entry which is preliminary data.</text>
</comment>
<dbReference type="AlphaFoldDB" id="A0A439D4Q8"/>
<reference evidence="2 3" key="1">
    <citation type="submission" date="2018-12" db="EMBL/GenBank/DDBJ databases">
        <title>Draft genome sequence of Xylaria grammica IHI A82.</title>
        <authorList>
            <person name="Buettner E."/>
            <person name="Kellner H."/>
        </authorList>
    </citation>
    <scope>NUCLEOTIDE SEQUENCE [LARGE SCALE GENOMIC DNA]</scope>
    <source>
        <strain evidence="2 3">IHI A82</strain>
    </source>
</reference>
<dbReference type="SUPFAM" id="SSF102114">
    <property type="entry name" value="Radical SAM enzymes"/>
    <property type="match status" value="1"/>
</dbReference>
<dbReference type="InterPro" id="IPR013785">
    <property type="entry name" value="Aldolase_TIM"/>
</dbReference>